<dbReference type="AlphaFoldDB" id="A0A1U7CM52"/>
<feature type="transmembrane region" description="Helical" evidence="2">
    <location>
        <begin position="76"/>
        <end position="97"/>
    </location>
</feature>
<evidence type="ECO:0000313" key="3">
    <source>
        <dbReference type="EMBL" id="APW60001.1"/>
    </source>
</evidence>
<reference evidence="4" key="1">
    <citation type="submission" date="2016-12" db="EMBL/GenBank/DDBJ databases">
        <title>Comparative genomics of four Isosphaeraceae planctomycetes: a common pool of plasmids and glycoside hydrolase genes.</title>
        <authorList>
            <person name="Ivanova A."/>
        </authorList>
    </citation>
    <scope>NUCLEOTIDE SEQUENCE [LARGE SCALE GENOMIC DNA]</scope>
    <source>
        <strain evidence="4">PX4</strain>
    </source>
</reference>
<proteinExistence type="predicted"/>
<keyword evidence="2" id="KW-0472">Membrane</keyword>
<sequence>MTDAPATLDAPSPSPVSPHGPLGDHGWFVRTSNWIAWGALLLGAIRGVQGLILISLAPGVGLADFLNAVVGAGYDVVAFGLGGLVVSALVRALGVWAESKSSTERIQSPDSDVLVRALSRLATTHDGRRPPEATNGVLTIAAEPETEADARAAADVHLAEIRRLTREGEWDAAEEGVRSYRSNRPDDPRGLEASDELERAMQAALDHWEAKLQAARSVNDPDQVLEIHARMQPLVEGEKRQTMDVDLARWFLVIVHRRLRGGRIQPDVVALADRIADSFGHTKEGASLRAALPTLRRSAGLCPRCAKPYTGLADACAACLITTPAPPATLEPDELDEPPIESREPDWFADPSGESAA</sequence>
<accession>A0A1U7CM52</accession>
<name>A0A1U7CM52_9BACT</name>
<keyword evidence="2" id="KW-1133">Transmembrane helix</keyword>
<dbReference type="Proteomes" id="UP000186309">
    <property type="component" value="Chromosome"/>
</dbReference>
<dbReference type="OrthoDB" id="288219at2"/>
<dbReference type="EMBL" id="CP019082">
    <property type="protein sequence ID" value="APW60001.1"/>
    <property type="molecule type" value="Genomic_DNA"/>
</dbReference>
<dbReference type="STRING" id="1387353.BSF38_01463"/>
<dbReference type="RefSeq" id="WP_076344345.1">
    <property type="nucleotide sequence ID" value="NZ_CP019082.1"/>
</dbReference>
<evidence type="ECO:0000256" key="1">
    <source>
        <dbReference type="SAM" id="MobiDB-lite"/>
    </source>
</evidence>
<gene>
    <name evidence="3" type="ORF">BSF38_01463</name>
</gene>
<dbReference type="KEGG" id="pbor:BSF38_01463"/>
<evidence type="ECO:0000256" key="2">
    <source>
        <dbReference type="SAM" id="Phobius"/>
    </source>
</evidence>
<feature type="region of interest" description="Disordered" evidence="1">
    <location>
        <begin position="327"/>
        <end position="357"/>
    </location>
</feature>
<protein>
    <submittedName>
        <fullName evidence="3">Uncharacterized protein</fullName>
    </submittedName>
</protein>
<keyword evidence="2" id="KW-0812">Transmembrane</keyword>
<keyword evidence="4" id="KW-1185">Reference proteome</keyword>
<feature type="transmembrane region" description="Helical" evidence="2">
    <location>
        <begin position="34"/>
        <end position="56"/>
    </location>
</feature>
<evidence type="ECO:0000313" key="4">
    <source>
        <dbReference type="Proteomes" id="UP000186309"/>
    </source>
</evidence>
<organism evidence="3 4">
    <name type="scientific">Paludisphaera borealis</name>
    <dbReference type="NCBI Taxonomy" id="1387353"/>
    <lineage>
        <taxon>Bacteria</taxon>
        <taxon>Pseudomonadati</taxon>
        <taxon>Planctomycetota</taxon>
        <taxon>Planctomycetia</taxon>
        <taxon>Isosphaerales</taxon>
        <taxon>Isosphaeraceae</taxon>
        <taxon>Paludisphaera</taxon>
    </lineage>
</organism>